<proteinExistence type="predicted"/>
<feature type="compositionally biased region" description="Polar residues" evidence="1">
    <location>
        <begin position="163"/>
        <end position="183"/>
    </location>
</feature>
<accession>A0A5E7YG51</accession>
<evidence type="ECO:0000256" key="1">
    <source>
        <dbReference type="SAM" id="MobiDB-lite"/>
    </source>
</evidence>
<sequence>MRFCSGGTACGGISTPRSPRATITPSHASTISSSRSIAAGFSILASRAALPPISLRASHRSSGRWTNDSAIQSTPWSTAKSRSLRSFSVSAAIGRTTSGTFSPLLFDSAPPTSTRVVISRGLCETTRRTSLPSSSSRRAPGSIAAKISSCGSSTRVASPGVVSRSSTKVEPVSSTVRPPSNLPTRSLGPWRSARIVDGRPYSFSSARIAWITAIFDCWSPWLMLMRNASAPVRNSVAIISGVLLAGPSVARMRTFRKRGAIAMVMRAVSSGKLFAATGLKPYLRGINHGAYE</sequence>
<dbReference type="EMBL" id="CABVLI010000030">
    <property type="protein sequence ID" value="VVT05096.1"/>
    <property type="molecule type" value="Genomic_DNA"/>
</dbReference>
<gene>
    <name evidence="2" type="ORF">SPHINGO391_360065</name>
</gene>
<name>A0A5E7YG51_9SPHN</name>
<reference evidence="2 3" key="1">
    <citation type="submission" date="2019-09" db="EMBL/GenBank/DDBJ databases">
        <authorList>
            <person name="Dittami M. S."/>
        </authorList>
    </citation>
    <scope>NUCLEOTIDE SEQUENCE [LARGE SCALE GENOMIC DNA]</scope>
    <source>
        <strain evidence="2">SPHINGO391</strain>
    </source>
</reference>
<organism evidence="2 3">
    <name type="scientific">Sphingomonas aurantiaca</name>
    <dbReference type="NCBI Taxonomy" id="185949"/>
    <lineage>
        <taxon>Bacteria</taxon>
        <taxon>Pseudomonadati</taxon>
        <taxon>Pseudomonadota</taxon>
        <taxon>Alphaproteobacteria</taxon>
        <taxon>Sphingomonadales</taxon>
        <taxon>Sphingomonadaceae</taxon>
        <taxon>Sphingomonas</taxon>
    </lineage>
</organism>
<protein>
    <submittedName>
        <fullName evidence="2">Uncharacterized protein</fullName>
    </submittedName>
</protein>
<feature type="region of interest" description="Disordered" evidence="1">
    <location>
        <begin position="150"/>
        <end position="183"/>
    </location>
</feature>
<dbReference type="AlphaFoldDB" id="A0A5E7YG51"/>
<dbReference type="Proteomes" id="UP000326857">
    <property type="component" value="Unassembled WGS sequence"/>
</dbReference>
<evidence type="ECO:0000313" key="3">
    <source>
        <dbReference type="Proteomes" id="UP000326857"/>
    </source>
</evidence>
<evidence type="ECO:0000313" key="2">
    <source>
        <dbReference type="EMBL" id="VVT05096.1"/>
    </source>
</evidence>